<dbReference type="SMART" id="SM00066">
    <property type="entry name" value="GAL4"/>
    <property type="match status" value="1"/>
</dbReference>
<dbReference type="Proteomes" id="UP000813423">
    <property type="component" value="Unassembled WGS sequence"/>
</dbReference>
<reference evidence="8" key="1">
    <citation type="submission" date="2021-08" db="EMBL/GenBank/DDBJ databases">
        <title>Global Aspergillus fumigatus from environmental and clinical sources.</title>
        <authorList>
            <person name="Barber A."/>
            <person name="Sae-Ong T."/>
        </authorList>
    </citation>
    <scope>NUCLEOTIDE SEQUENCE</scope>
    <source>
        <strain evidence="8">NRZ-2016-071</strain>
    </source>
</reference>
<name>A0A9P8SQZ1_ASPFM</name>
<evidence type="ECO:0000259" key="7">
    <source>
        <dbReference type="PROSITE" id="PS50048"/>
    </source>
</evidence>
<dbReference type="PROSITE" id="PS00463">
    <property type="entry name" value="ZN2_CY6_FUNGAL_1"/>
    <property type="match status" value="1"/>
</dbReference>
<dbReference type="InterPro" id="IPR001138">
    <property type="entry name" value="Zn2Cys6_DnaBD"/>
</dbReference>
<dbReference type="InterPro" id="IPR036864">
    <property type="entry name" value="Zn2-C6_fun-type_DNA-bd_sf"/>
</dbReference>
<organism evidence="8 9">
    <name type="scientific">Aspergillus fumigatus</name>
    <name type="common">Neosartorya fumigata</name>
    <dbReference type="NCBI Taxonomy" id="746128"/>
    <lineage>
        <taxon>Eukaryota</taxon>
        <taxon>Fungi</taxon>
        <taxon>Dikarya</taxon>
        <taxon>Ascomycota</taxon>
        <taxon>Pezizomycotina</taxon>
        <taxon>Eurotiomycetes</taxon>
        <taxon>Eurotiomycetidae</taxon>
        <taxon>Eurotiales</taxon>
        <taxon>Aspergillaceae</taxon>
        <taxon>Aspergillus</taxon>
        <taxon>Aspergillus subgen. Fumigati</taxon>
    </lineage>
</organism>
<dbReference type="CDD" id="cd00067">
    <property type="entry name" value="GAL4"/>
    <property type="match status" value="1"/>
</dbReference>
<feature type="domain" description="Zn(2)-C6 fungal-type" evidence="7">
    <location>
        <begin position="33"/>
        <end position="64"/>
    </location>
</feature>
<dbReference type="EMBL" id="JAIBSC010000134">
    <property type="protein sequence ID" value="KAH1895761.1"/>
    <property type="molecule type" value="Genomic_DNA"/>
</dbReference>
<keyword evidence="6" id="KW-0539">Nucleus</keyword>
<evidence type="ECO:0000256" key="1">
    <source>
        <dbReference type="ARBA" id="ARBA00004123"/>
    </source>
</evidence>
<evidence type="ECO:0000256" key="4">
    <source>
        <dbReference type="ARBA" id="ARBA00023125"/>
    </source>
</evidence>
<dbReference type="GO" id="GO:0045944">
    <property type="term" value="P:positive regulation of transcription by RNA polymerase II"/>
    <property type="evidence" value="ECO:0007669"/>
    <property type="project" value="TreeGrafter"/>
</dbReference>
<comment type="subcellular location">
    <subcellularLocation>
        <location evidence="1">Nucleus</location>
    </subcellularLocation>
</comment>
<dbReference type="Pfam" id="PF00172">
    <property type="entry name" value="Zn_clus"/>
    <property type="match status" value="1"/>
</dbReference>
<dbReference type="Gene3D" id="4.10.240.10">
    <property type="entry name" value="Zn(2)-C6 fungal-type DNA-binding domain"/>
    <property type="match status" value="1"/>
</dbReference>
<keyword evidence="5" id="KW-0804">Transcription</keyword>
<evidence type="ECO:0000256" key="5">
    <source>
        <dbReference type="ARBA" id="ARBA00023163"/>
    </source>
</evidence>
<comment type="caution">
    <text evidence="8">The sequence shown here is derived from an EMBL/GenBank/DDBJ whole genome shotgun (WGS) entry which is preliminary data.</text>
</comment>
<dbReference type="AlphaFoldDB" id="A0A9P8SQZ1"/>
<evidence type="ECO:0000256" key="6">
    <source>
        <dbReference type="ARBA" id="ARBA00023242"/>
    </source>
</evidence>
<dbReference type="GO" id="GO:0008270">
    <property type="term" value="F:zinc ion binding"/>
    <property type="evidence" value="ECO:0007669"/>
    <property type="project" value="InterPro"/>
</dbReference>
<keyword evidence="4" id="KW-0238">DNA-binding</keyword>
<dbReference type="Pfam" id="PF04082">
    <property type="entry name" value="Fungal_trans"/>
    <property type="match status" value="1"/>
</dbReference>
<dbReference type="GO" id="GO:0006351">
    <property type="term" value="P:DNA-templated transcription"/>
    <property type="evidence" value="ECO:0007669"/>
    <property type="project" value="InterPro"/>
</dbReference>
<dbReference type="InterPro" id="IPR051711">
    <property type="entry name" value="Stress_Response_Reg"/>
</dbReference>
<dbReference type="GO" id="GO:0043565">
    <property type="term" value="F:sequence-specific DNA binding"/>
    <property type="evidence" value="ECO:0007669"/>
    <property type="project" value="TreeGrafter"/>
</dbReference>
<evidence type="ECO:0000313" key="8">
    <source>
        <dbReference type="EMBL" id="KAH1895761.1"/>
    </source>
</evidence>
<evidence type="ECO:0000256" key="2">
    <source>
        <dbReference type="ARBA" id="ARBA00022723"/>
    </source>
</evidence>
<keyword evidence="2" id="KW-0479">Metal-binding</keyword>
<dbReference type="PANTHER" id="PTHR47540">
    <property type="entry name" value="THIAMINE REPRESSIBLE GENES REGULATORY PROTEIN THI5"/>
    <property type="match status" value="1"/>
</dbReference>
<dbReference type="SMART" id="SM00906">
    <property type="entry name" value="Fungal_trans"/>
    <property type="match status" value="1"/>
</dbReference>
<dbReference type="SUPFAM" id="SSF57701">
    <property type="entry name" value="Zn2/Cys6 DNA-binding domain"/>
    <property type="match status" value="1"/>
</dbReference>
<dbReference type="InterPro" id="IPR007219">
    <property type="entry name" value="XnlR_reg_dom"/>
</dbReference>
<dbReference type="PANTHER" id="PTHR47540:SF6">
    <property type="entry name" value="ZN(II)2CYS6 TRANSCRIPTION FACTOR (EUROFUNG)"/>
    <property type="match status" value="1"/>
</dbReference>
<protein>
    <recommendedName>
        <fullName evidence="7">Zn(2)-C6 fungal-type domain-containing protein</fullName>
    </recommendedName>
</protein>
<dbReference type="CDD" id="cd12148">
    <property type="entry name" value="fungal_TF_MHR"/>
    <property type="match status" value="1"/>
</dbReference>
<accession>A0A9P8SQZ1</accession>
<dbReference type="GO" id="GO:0005634">
    <property type="term" value="C:nucleus"/>
    <property type="evidence" value="ECO:0007669"/>
    <property type="project" value="UniProtKB-SubCell"/>
</dbReference>
<keyword evidence="3" id="KW-0805">Transcription regulation</keyword>
<proteinExistence type="predicted"/>
<evidence type="ECO:0000256" key="3">
    <source>
        <dbReference type="ARBA" id="ARBA00023015"/>
    </source>
</evidence>
<evidence type="ECO:0000313" key="9">
    <source>
        <dbReference type="Proteomes" id="UP000813423"/>
    </source>
</evidence>
<dbReference type="GO" id="GO:0000981">
    <property type="term" value="F:DNA-binding transcription factor activity, RNA polymerase II-specific"/>
    <property type="evidence" value="ECO:0007669"/>
    <property type="project" value="InterPro"/>
</dbReference>
<gene>
    <name evidence="8" type="ORF">KXV57_001745</name>
</gene>
<dbReference type="PROSITE" id="PS50048">
    <property type="entry name" value="ZN2_CY6_FUNGAL_2"/>
    <property type="match status" value="1"/>
</dbReference>
<sequence length="665" mass="74556">MPSPARWSKGMEYDLLLNRESKDGMQARIKPIACRRCHARKVKCSGGSPCNGCRQANKEAECVYPKKNRLVKVSQQHLEDLVAENQRLRRQSNVLGHGINRQNEDLTAPATEGPALADTPWFVNTHVSRTPILIAEASDSAFATRFRQALSNCHHQHIARTDFPSDEHLRSLSDADCPWPSPARARFLVGIALKGLGRCYHIVRRSSVLAELDYITRSNTSPGFLSKSKLWVLFAIGEIYATRSSVRGKEFPGIRYFAQAMRVLSVVSERPHCDLVEIWLLLSFYSLCLNRRHSAYSLAGSAIRMAIIMGLHLNIPESQLSDVCEREHRNRLWWTAYTLDRMWAAKLGYPYAIQDDEIEVDLPLNREFLDDSSASDFPDSRYFVARIGLARISGRIIHSIYGMKTQPTSLSQRVQEAFRDLRQWMDELPTCLQIDPEDESEVDPRIRSLHLLFNQLAILATRPILLHVLRTQLDAREKEPRAAAKVPASATALSEACIRCARHSCSLLVDSWANGSFMVFDYFYTQYLFSAATVLGISSLLDSREPQRDDEQFEVAVDLLSRLLDSGNFVAAEAHKHIAAAIDLMTARRASAMNRATTAAVPSMVNTTSDGSDVEQVSSVPEVMTAGMALCDPVLQDLLDQPLPDLQFIDSSMNLDELVVFPGPP</sequence>